<evidence type="ECO:0000313" key="4">
    <source>
        <dbReference type="Proteomes" id="UP000821853"/>
    </source>
</evidence>
<reference evidence="3 4" key="1">
    <citation type="journal article" date="2020" name="Cell">
        <title>Large-Scale Comparative Analyses of Tick Genomes Elucidate Their Genetic Diversity and Vector Capacities.</title>
        <authorList>
            <consortium name="Tick Genome and Microbiome Consortium (TIGMIC)"/>
            <person name="Jia N."/>
            <person name="Wang J."/>
            <person name="Shi W."/>
            <person name="Du L."/>
            <person name="Sun Y."/>
            <person name="Zhan W."/>
            <person name="Jiang J.F."/>
            <person name="Wang Q."/>
            <person name="Zhang B."/>
            <person name="Ji P."/>
            <person name="Bell-Sakyi L."/>
            <person name="Cui X.M."/>
            <person name="Yuan T.T."/>
            <person name="Jiang B.G."/>
            <person name="Yang W.F."/>
            <person name="Lam T.T."/>
            <person name="Chang Q.C."/>
            <person name="Ding S.J."/>
            <person name="Wang X.J."/>
            <person name="Zhu J.G."/>
            <person name="Ruan X.D."/>
            <person name="Zhao L."/>
            <person name="Wei J.T."/>
            <person name="Ye R.Z."/>
            <person name="Que T.C."/>
            <person name="Du C.H."/>
            <person name="Zhou Y.H."/>
            <person name="Cheng J.X."/>
            <person name="Dai P.F."/>
            <person name="Guo W.B."/>
            <person name="Han X.H."/>
            <person name="Huang E.J."/>
            <person name="Li L.F."/>
            <person name="Wei W."/>
            <person name="Gao Y.C."/>
            <person name="Liu J.Z."/>
            <person name="Shao H.Z."/>
            <person name="Wang X."/>
            <person name="Wang C.C."/>
            <person name="Yang T.C."/>
            <person name="Huo Q.B."/>
            <person name="Li W."/>
            <person name="Chen H.Y."/>
            <person name="Chen S.E."/>
            <person name="Zhou L.G."/>
            <person name="Ni X.B."/>
            <person name="Tian J.H."/>
            <person name="Sheng Y."/>
            <person name="Liu T."/>
            <person name="Pan Y.S."/>
            <person name="Xia L.Y."/>
            <person name="Li J."/>
            <person name="Zhao F."/>
            <person name="Cao W.C."/>
        </authorList>
    </citation>
    <scope>NUCLEOTIDE SEQUENCE [LARGE SCALE GENOMIC DNA]</scope>
    <source>
        <strain evidence="3">HaeL-2018</strain>
    </source>
</reference>
<dbReference type="EMBL" id="JABSTR010000005">
    <property type="protein sequence ID" value="KAH9370634.1"/>
    <property type="molecule type" value="Genomic_DNA"/>
</dbReference>
<proteinExistence type="predicted"/>
<evidence type="ECO:0000256" key="1">
    <source>
        <dbReference type="SAM" id="MobiDB-lite"/>
    </source>
</evidence>
<name>A0A9J6G552_HAELO</name>
<dbReference type="Proteomes" id="UP000821853">
    <property type="component" value="Chromosome 3"/>
</dbReference>
<protein>
    <submittedName>
        <fullName evidence="3">Uncharacterized protein</fullName>
    </submittedName>
</protein>
<dbReference type="VEuPathDB" id="VectorBase:HLOH_041934"/>
<feature type="region of interest" description="Disordered" evidence="1">
    <location>
        <begin position="1"/>
        <end position="80"/>
    </location>
</feature>
<sequence>MAAPGLVLPESSGQDRRRRRTEPPPSLDLAALSRPVASREAGFLSSQHRGEHAVPPRAPLPDAHQLRRRQQRRQRVGRRHVRLVPGAGRGRRAAAAVAARRRLPAVGLPQPVVPQVEDLDAARRKPLPQGIRRVAVCECSSSFSSRGNSERRSVSRGQLRPSADTPVVGGGRLAAAVSMTDNGSGLILFLEVGWRRRRRARDTAASCSALLRASTAACSAPQFPATLFFLFFFFFLFCARKSEAVGERWLRGCVPVTLRRARGRKCAQQLFSPAIFRCELPALCTRGFPLSRIFLFHWRLTQHLATSRPAAASASGLSVSGGV</sequence>
<feature type="region of interest" description="Disordered" evidence="1">
    <location>
        <begin position="142"/>
        <end position="167"/>
    </location>
</feature>
<accession>A0A9J6G552</accession>
<feature type="transmembrane region" description="Helical" evidence="2">
    <location>
        <begin position="222"/>
        <end position="239"/>
    </location>
</feature>
<feature type="compositionally biased region" description="Basic residues" evidence="1">
    <location>
        <begin position="66"/>
        <end position="80"/>
    </location>
</feature>
<comment type="caution">
    <text evidence="3">The sequence shown here is derived from an EMBL/GenBank/DDBJ whole genome shotgun (WGS) entry which is preliminary data.</text>
</comment>
<keyword evidence="4" id="KW-1185">Reference proteome</keyword>
<evidence type="ECO:0000313" key="3">
    <source>
        <dbReference type="EMBL" id="KAH9370634.1"/>
    </source>
</evidence>
<keyword evidence="2" id="KW-0472">Membrane</keyword>
<evidence type="ECO:0000256" key="2">
    <source>
        <dbReference type="SAM" id="Phobius"/>
    </source>
</evidence>
<keyword evidence="2" id="KW-1133">Transmembrane helix</keyword>
<dbReference type="AlphaFoldDB" id="A0A9J6G552"/>
<organism evidence="3 4">
    <name type="scientific">Haemaphysalis longicornis</name>
    <name type="common">Bush tick</name>
    <dbReference type="NCBI Taxonomy" id="44386"/>
    <lineage>
        <taxon>Eukaryota</taxon>
        <taxon>Metazoa</taxon>
        <taxon>Ecdysozoa</taxon>
        <taxon>Arthropoda</taxon>
        <taxon>Chelicerata</taxon>
        <taxon>Arachnida</taxon>
        <taxon>Acari</taxon>
        <taxon>Parasitiformes</taxon>
        <taxon>Ixodida</taxon>
        <taxon>Ixodoidea</taxon>
        <taxon>Ixodidae</taxon>
        <taxon>Haemaphysalinae</taxon>
        <taxon>Haemaphysalis</taxon>
    </lineage>
</organism>
<keyword evidence="2" id="KW-0812">Transmembrane</keyword>
<gene>
    <name evidence="3" type="ORF">HPB48_008736</name>
</gene>